<dbReference type="KEGG" id="pno:SNOG_09151"/>
<organism evidence="2 3">
    <name type="scientific">Phaeosphaeria nodorum (strain SN15 / ATCC MYA-4574 / FGSC 10173)</name>
    <name type="common">Glume blotch fungus</name>
    <name type="synonym">Parastagonospora nodorum</name>
    <dbReference type="NCBI Taxonomy" id="321614"/>
    <lineage>
        <taxon>Eukaryota</taxon>
        <taxon>Fungi</taxon>
        <taxon>Dikarya</taxon>
        <taxon>Ascomycota</taxon>
        <taxon>Pezizomycotina</taxon>
        <taxon>Dothideomycetes</taxon>
        <taxon>Pleosporomycetidae</taxon>
        <taxon>Pleosporales</taxon>
        <taxon>Pleosporineae</taxon>
        <taxon>Phaeosphaeriaceae</taxon>
        <taxon>Parastagonospora</taxon>
    </lineage>
</organism>
<feature type="region of interest" description="Disordered" evidence="1">
    <location>
        <begin position="1"/>
        <end position="30"/>
    </location>
</feature>
<dbReference type="OMA" id="MDNRAIR"/>
<keyword evidence="3" id="KW-1185">Reference proteome</keyword>
<dbReference type="OrthoDB" id="4188844at2759"/>
<reference evidence="3" key="1">
    <citation type="journal article" date="2021" name="BMC Genomics">
        <title>Chromosome-level genome assembly and manually-curated proteome of model necrotroph Parastagonospora nodorum Sn15 reveals a genome-wide trove of candidate effector homologs, and redundancy of virulence-related functions within an accessory chromosome.</title>
        <authorList>
            <person name="Bertazzoni S."/>
            <person name="Jones D.A.B."/>
            <person name="Phan H.T."/>
            <person name="Tan K.-C."/>
            <person name="Hane J.K."/>
        </authorList>
    </citation>
    <scope>NUCLEOTIDE SEQUENCE [LARGE SCALE GENOMIC DNA]</scope>
    <source>
        <strain evidence="3">SN15 / ATCC MYA-4574 / FGSC 10173)</strain>
    </source>
</reference>
<dbReference type="RefSeq" id="XP_001799453.1">
    <property type="nucleotide sequence ID" value="XM_001799401.1"/>
</dbReference>
<feature type="compositionally biased region" description="Polar residues" evidence="1">
    <location>
        <begin position="18"/>
        <end position="27"/>
    </location>
</feature>
<protein>
    <submittedName>
        <fullName evidence="2">Uncharacterized protein</fullName>
    </submittedName>
</protein>
<evidence type="ECO:0000313" key="2">
    <source>
        <dbReference type="EMBL" id="QRD00596.1"/>
    </source>
</evidence>
<gene>
    <name evidence="2" type="ORF">JI435_091510</name>
</gene>
<accession>A0A7U2FCT7</accession>
<sequence length="133" mass="15226">MDPSIRAARPPPSRRALFQSTRRQPPTSVVRPDTATIFQQPMDDELVERDDKGQYIITAPSSMYKQMAHMREGDEETEQENHIIELYGKQNAHWDPKAVEEEIKGALKSSARKAVASLQEDKWMFEGGAEKRQ</sequence>
<dbReference type="Proteomes" id="UP000663193">
    <property type="component" value="Chromosome 11"/>
</dbReference>
<evidence type="ECO:0000313" key="3">
    <source>
        <dbReference type="Proteomes" id="UP000663193"/>
    </source>
</evidence>
<proteinExistence type="predicted"/>
<dbReference type="EMBL" id="CP069033">
    <property type="protein sequence ID" value="QRD00596.1"/>
    <property type="molecule type" value="Genomic_DNA"/>
</dbReference>
<dbReference type="VEuPathDB" id="FungiDB:JI435_091510"/>
<evidence type="ECO:0000256" key="1">
    <source>
        <dbReference type="SAM" id="MobiDB-lite"/>
    </source>
</evidence>
<dbReference type="AlphaFoldDB" id="A0A7U2FCT7"/>
<name>A0A7U2FCT7_PHANO</name>